<dbReference type="Pfam" id="PF00067">
    <property type="entry name" value="p450"/>
    <property type="match status" value="1"/>
</dbReference>
<dbReference type="GO" id="GO:0004497">
    <property type="term" value="F:monooxygenase activity"/>
    <property type="evidence" value="ECO:0007669"/>
    <property type="project" value="UniProtKB-KW"/>
</dbReference>
<dbReference type="PANTHER" id="PTHR24305:SF187">
    <property type="entry name" value="P450, PUTATIVE (EUROFUNG)-RELATED"/>
    <property type="match status" value="1"/>
</dbReference>
<keyword evidence="4 8" id="KW-0479">Metal-binding</keyword>
<evidence type="ECO:0000256" key="1">
    <source>
        <dbReference type="ARBA" id="ARBA00001971"/>
    </source>
</evidence>
<dbReference type="SUPFAM" id="SSF48264">
    <property type="entry name" value="Cytochrome P450"/>
    <property type="match status" value="1"/>
</dbReference>
<dbReference type="PANTHER" id="PTHR24305">
    <property type="entry name" value="CYTOCHROME P450"/>
    <property type="match status" value="1"/>
</dbReference>
<dbReference type="PRINTS" id="PR00385">
    <property type="entry name" value="P450"/>
</dbReference>
<name>A0A5C3LKQ6_9AGAR</name>
<dbReference type="PRINTS" id="PR00465">
    <property type="entry name" value="EP450IV"/>
</dbReference>
<evidence type="ECO:0000256" key="6">
    <source>
        <dbReference type="ARBA" id="ARBA00023004"/>
    </source>
</evidence>
<dbReference type="GO" id="GO:0020037">
    <property type="term" value="F:heme binding"/>
    <property type="evidence" value="ECO:0007669"/>
    <property type="project" value="InterPro"/>
</dbReference>
<dbReference type="InterPro" id="IPR050121">
    <property type="entry name" value="Cytochrome_P450_monoxygenase"/>
</dbReference>
<dbReference type="AlphaFoldDB" id="A0A5C3LKQ6"/>
<evidence type="ECO:0000256" key="8">
    <source>
        <dbReference type="PIRSR" id="PIRSR602403-1"/>
    </source>
</evidence>
<keyword evidence="9" id="KW-1133">Transmembrane helix</keyword>
<feature type="transmembrane region" description="Helical" evidence="9">
    <location>
        <begin position="6"/>
        <end position="22"/>
    </location>
</feature>
<protein>
    <submittedName>
        <fullName evidence="10">Cytochrome P450</fullName>
    </submittedName>
</protein>
<evidence type="ECO:0000256" key="9">
    <source>
        <dbReference type="SAM" id="Phobius"/>
    </source>
</evidence>
<dbReference type="Proteomes" id="UP000308652">
    <property type="component" value="Unassembled WGS sequence"/>
</dbReference>
<feature type="transmembrane region" description="Helical" evidence="9">
    <location>
        <begin position="34"/>
        <end position="51"/>
    </location>
</feature>
<evidence type="ECO:0000256" key="7">
    <source>
        <dbReference type="ARBA" id="ARBA00023033"/>
    </source>
</evidence>
<dbReference type="InterPro" id="IPR001128">
    <property type="entry name" value="Cyt_P450"/>
</dbReference>
<keyword evidence="9" id="KW-0472">Membrane</keyword>
<keyword evidence="9" id="KW-0812">Transmembrane</keyword>
<proteinExistence type="inferred from homology"/>
<dbReference type="InterPro" id="IPR036396">
    <property type="entry name" value="Cyt_P450_sf"/>
</dbReference>
<keyword evidence="6 8" id="KW-0408">Iron</keyword>
<dbReference type="GO" id="GO:0016705">
    <property type="term" value="F:oxidoreductase activity, acting on paired donors, with incorporation or reduction of molecular oxygen"/>
    <property type="evidence" value="ECO:0007669"/>
    <property type="project" value="InterPro"/>
</dbReference>
<organism evidence="10 11">
    <name type="scientific">Crucibulum laeve</name>
    <dbReference type="NCBI Taxonomy" id="68775"/>
    <lineage>
        <taxon>Eukaryota</taxon>
        <taxon>Fungi</taxon>
        <taxon>Dikarya</taxon>
        <taxon>Basidiomycota</taxon>
        <taxon>Agaricomycotina</taxon>
        <taxon>Agaricomycetes</taxon>
        <taxon>Agaricomycetidae</taxon>
        <taxon>Agaricales</taxon>
        <taxon>Agaricineae</taxon>
        <taxon>Nidulariaceae</taxon>
        <taxon>Crucibulum</taxon>
    </lineage>
</organism>
<dbReference type="Gene3D" id="1.10.630.10">
    <property type="entry name" value="Cytochrome P450"/>
    <property type="match status" value="1"/>
</dbReference>
<sequence>MSLTTTPLYYFAALSGFFTWSFHRIHPVRGDYAAVFYTVCLLALYATTVISKIPFPFTVSITGMGIHALFALACTVGYRLSPWHPLASYPGPYLWRASSLFLGRLSFSGRRHLVLDDLHNQYGPFLRIGPNQLSVNTTSSNIMIYGAATHMEKDDSYITPGHLDALALFFKSKSRDFQAERKRIWTQAFTSSSQPLKPENSVTHFIPALERRTWELLICFDRRQSDSPNQTFDLYEALCHWSYDFAGEMVFGGCNDIELMKRGDPEGLLMGGKNATRLLDSVGQSPWLMDIAWHIPAGKAMVRLRDVAAAAMRRRVESDADTTMRDLSSYWLEARSPHGEKIPLTDMELDAVVAIQAASDNTATTITLAFYFILSSPQDYYQQLQKELDDAFPGRTGPLDWDILAKLPLLNAIIAETLRLGTPFYLPRVVPKGGATIDSRYIPEGTSVTIAAYSQQISPQNFYPDPLGFRAERWLPGGLGPGSITNAAALFSFSSGPYVCVAKAFAHQEMRYVIARIVLAYDFQLTKGFNAAAYREGILNMRTTILQEPLFVIGQRRPGVIIPEDH</sequence>
<keyword evidence="8" id="KW-0349">Heme</keyword>
<accession>A0A5C3LKQ6</accession>
<dbReference type="GO" id="GO:0005506">
    <property type="term" value="F:iron ion binding"/>
    <property type="evidence" value="ECO:0007669"/>
    <property type="project" value="InterPro"/>
</dbReference>
<evidence type="ECO:0000256" key="3">
    <source>
        <dbReference type="ARBA" id="ARBA00010617"/>
    </source>
</evidence>
<keyword evidence="11" id="KW-1185">Reference proteome</keyword>
<dbReference type="EMBL" id="ML213673">
    <property type="protein sequence ID" value="TFK32486.1"/>
    <property type="molecule type" value="Genomic_DNA"/>
</dbReference>
<gene>
    <name evidence="10" type="ORF">BDQ12DRAFT_739345</name>
</gene>
<evidence type="ECO:0000256" key="2">
    <source>
        <dbReference type="ARBA" id="ARBA00005179"/>
    </source>
</evidence>
<evidence type="ECO:0000256" key="5">
    <source>
        <dbReference type="ARBA" id="ARBA00023002"/>
    </source>
</evidence>
<feature type="binding site" description="axial binding residue" evidence="8">
    <location>
        <position position="500"/>
    </location>
    <ligand>
        <name>heme</name>
        <dbReference type="ChEBI" id="CHEBI:30413"/>
    </ligand>
    <ligandPart>
        <name>Fe</name>
        <dbReference type="ChEBI" id="CHEBI:18248"/>
    </ligandPart>
</feature>
<evidence type="ECO:0000313" key="10">
    <source>
        <dbReference type="EMBL" id="TFK32486.1"/>
    </source>
</evidence>
<evidence type="ECO:0000256" key="4">
    <source>
        <dbReference type="ARBA" id="ARBA00022723"/>
    </source>
</evidence>
<keyword evidence="5" id="KW-0560">Oxidoreductase</keyword>
<keyword evidence="7" id="KW-0503">Monooxygenase</keyword>
<reference evidence="10 11" key="1">
    <citation type="journal article" date="2019" name="Nat. Ecol. Evol.">
        <title>Megaphylogeny resolves global patterns of mushroom evolution.</title>
        <authorList>
            <person name="Varga T."/>
            <person name="Krizsan K."/>
            <person name="Foldi C."/>
            <person name="Dima B."/>
            <person name="Sanchez-Garcia M."/>
            <person name="Sanchez-Ramirez S."/>
            <person name="Szollosi G.J."/>
            <person name="Szarkandi J.G."/>
            <person name="Papp V."/>
            <person name="Albert L."/>
            <person name="Andreopoulos W."/>
            <person name="Angelini C."/>
            <person name="Antonin V."/>
            <person name="Barry K.W."/>
            <person name="Bougher N.L."/>
            <person name="Buchanan P."/>
            <person name="Buyck B."/>
            <person name="Bense V."/>
            <person name="Catcheside P."/>
            <person name="Chovatia M."/>
            <person name="Cooper J."/>
            <person name="Damon W."/>
            <person name="Desjardin D."/>
            <person name="Finy P."/>
            <person name="Geml J."/>
            <person name="Haridas S."/>
            <person name="Hughes K."/>
            <person name="Justo A."/>
            <person name="Karasinski D."/>
            <person name="Kautmanova I."/>
            <person name="Kiss B."/>
            <person name="Kocsube S."/>
            <person name="Kotiranta H."/>
            <person name="LaButti K.M."/>
            <person name="Lechner B.E."/>
            <person name="Liimatainen K."/>
            <person name="Lipzen A."/>
            <person name="Lukacs Z."/>
            <person name="Mihaltcheva S."/>
            <person name="Morgado L.N."/>
            <person name="Niskanen T."/>
            <person name="Noordeloos M.E."/>
            <person name="Ohm R.A."/>
            <person name="Ortiz-Santana B."/>
            <person name="Ovrebo C."/>
            <person name="Racz N."/>
            <person name="Riley R."/>
            <person name="Savchenko A."/>
            <person name="Shiryaev A."/>
            <person name="Soop K."/>
            <person name="Spirin V."/>
            <person name="Szebenyi C."/>
            <person name="Tomsovsky M."/>
            <person name="Tulloss R.E."/>
            <person name="Uehling J."/>
            <person name="Grigoriev I.V."/>
            <person name="Vagvolgyi C."/>
            <person name="Papp T."/>
            <person name="Martin F.M."/>
            <person name="Miettinen O."/>
            <person name="Hibbett D.S."/>
            <person name="Nagy L.G."/>
        </authorList>
    </citation>
    <scope>NUCLEOTIDE SEQUENCE [LARGE SCALE GENOMIC DNA]</scope>
    <source>
        <strain evidence="10 11">CBS 166.37</strain>
    </source>
</reference>
<comment type="pathway">
    <text evidence="2">Secondary metabolite biosynthesis.</text>
</comment>
<comment type="cofactor">
    <cofactor evidence="1 8">
        <name>heme</name>
        <dbReference type="ChEBI" id="CHEBI:30413"/>
    </cofactor>
</comment>
<dbReference type="OrthoDB" id="6692864at2759"/>
<evidence type="ECO:0000313" key="11">
    <source>
        <dbReference type="Proteomes" id="UP000308652"/>
    </source>
</evidence>
<dbReference type="STRING" id="68775.A0A5C3LKQ6"/>
<dbReference type="InterPro" id="IPR002403">
    <property type="entry name" value="Cyt_P450_E_grp-IV"/>
</dbReference>
<comment type="similarity">
    <text evidence="3">Belongs to the cytochrome P450 family.</text>
</comment>